<dbReference type="GO" id="GO:0015628">
    <property type="term" value="P:protein secretion by the type II secretion system"/>
    <property type="evidence" value="ECO:0007669"/>
    <property type="project" value="InterPro"/>
</dbReference>
<dbReference type="NCBIfam" id="TIGR02532">
    <property type="entry name" value="IV_pilin_GFxxxE"/>
    <property type="match status" value="1"/>
</dbReference>
<sequence>MTSYSSNQLKRNGFTLIEVLVVIVVVGLMAAAIQFSFNSNKSESELQQESVRFAGIFDLAAQYGLLNNIELGLVLDKSSYHFVGYNGTQWVELDDIAALGLYQLPDQMTLTIVYDDLVPEASSLISRELFIPDDEDDFTLDNEEEKPIIPQVYILSGGDITPFKLTFGWEITNGLDEEITYDVIGKYTTPLTVQGPVIDGVYYEPE</sequence>
<evidence type="ECO:0000256" key="3">
    <source>
        <dbReference type="ARBA" id="ARBA00022475"/>
    </source>
</evidence>
<evidence type="ECO:0000256" key="4">
    <source>
        <dbReference type="ARBA" id="ARBA00022481"/>
    </source>
</evidence>
<dbReference type="PRINTS" id="PR00885">
    <property type="entry name" value="BCTERIALGSPH"/>
</dbReference>
<accession>A0A7X0NHI0</accession>
<evidence type="ECO:0000256" key="10">
    <source>
        <dbReference type="SAM" id="Phobius"/>
    </source>
</evidence>
<dbReference type="InterPro" id="IPR002416">
    <property type="entry name" value="T2SS_protein-GspH"/>
</dbReference>
<dbReference type="InterPro" id="IPR049875">
    <property type="entry name" value="TypeII_GspH"/>
</dbReference>
<keyword evidence="3" id="KW-1003">Cell membrane</keyword>
<evidence type="ECO:0000256" key="6">
    <source>
        <dbReference type="ARBA" id="ARBA00022692"/>
    </source>
</evidence>
<comment type="subcellular location">
    <subcellularLocation>
        <location evidence="1">Cell inner membrane</location>
        <topology evidence="1">Single-pass membrane protein</topology>
    </subcellularLocation>
</comment>
<dbReference type="GO" id="GO:0005886">
    <property type="term" value="C:plasma membrane"/>
    <property type="evidence" value="ECO:0007669"/>
    <property type="project" value="UniProtKB-SubCell"/>
</dbReference>
<evidence type="ECO:0000256" key="5">
    <source>
        <dbReference type="ARBA" id="ARBA00022519"/>
    </source>
</evidence>
<evidence type="ECO:0000256" key="2">
    <source>
        <dbReference type="ARBA" id="ARBA00021549"/>
    </source>
</evidence>
<dbReference type="RefSeq" id="WP_184424261.1">
    <property type="nucleotide sequence ID" value="NZ_AP027362.1"/>
</dbReference>
<keyword evidence="5" id="KW-0997">Cell inner membrane</keyword>
<proteinExistence type="predicted"/>
<name>A0A7X0NHI0_9GAMM</name>
<evidence type="ECO:0000313" key="12">
    <source>
        <dbReference type="Proteomes" id="UP000537141"/>
    </source>
</evidence>
<dbReference type="Proteomes" id="UP000537141">
    <property type="component" value="Unassembled WGS sequence"/>
</dbReference>
<keyword evidence="7 10" id="KW-1133">Transmembrane helix</keyword>
<keyword evidence="6 10" id="KW-0812">Transmembrane</keyword>
<dbReference type="GO" id="GO:0015627">
    <property type="term" value="C:type II protein secretion system complex"/>
    <property type="evidence" value="ECO:0007669"/>
    <property type="project" value="InterPro"/>
</dbReference>
<dbReference type="EMBL" id="JACHHU010000014">
    <property type="protein sequence ID" value="MBB6543473.1"/>
    <property type="molecule type" value="Genomic_DNA"/>
</dbReference>
<dbReference type="InterPro" id="IPR045584">
    <property type="entry name" value="Pilin-like"/>
</dbReference>
<reference evidence="11 12" key="1">
    <citation type="submission" date="2020-08" db="EMBL/GenBank/DDBJ databases">
        <title>Genomic Encyclopedia of Type Strains, Phase IV (KMG-IV): sequencing the most valuable type-strain genomes for metagenomic binning, comparative biology and taxonomic classification.</title>
        <authorList>
            <person name="Goeker M."/>
        </authorList>
    </citation>
    <scope>NUCLEOTIDE SEQUENCE [LARGE SCALE GENOMIC DNA]</scope>
    <source>
        <strain evidence="11 12">DSM 26287</strain>
    </source>
</reference>
<dbReference type="Gene3D" id="3.55.40.10">
    <property type="entry name" value="minor pseudopilin epsh domain"/>
    <property type="match status" value="1"/>
</dbReference>
<dbReference type="InterPro" id="IPR012902">
    <property type="entry name" value="N_methyl_site"/>
</dbReference>
<protein>
    <recommendedName>
        <fullName evidence="2">Type II secretion system protein H</fullName>
    </recommendedName>
    <alternativeName>
        <fullName evidence="9">General secretion pathway protein H</fullName>
    </alternativeName>
</protein>
<dbReference type="SUPFAM" id="SSF54523">
    <property type="entry name" value="Pili subunits"/>
    <property type="match status" value="1"/>
</dbReference>
<dbReference type="AlphaFoldDB" id="A0A7X0NHI0"/>
<dbReference type="NCBIfam" id="TIGR01708">
    <property type="entry name" value="typeII_sec_gspH"/>
    <property type="match status" value="1"/>
</dbReference>
<keyword evidence="12" id="KW-1185">Reference proteome</keyword>
<evidence type="ECO:0000256" key="7">
    <source>
        <dbReference type="ARBA" id="ARBA00022989"/>
    </source>
</evidence>
<feature type="transmembrane region" description="Helical" evidence="10">
    <location>
        <begin position="12"/>
        <end position="37"/>
    </location>
</feature>
<gene>
    <name evidence="11" type="ORF">HNQ55_001994</name>
</gene>
<organism evidence="11 12">
    <name type="scientific">Thalassotalea piscium</name>
    <dbReference type="NCBI Taxonomy" id="1230533"/>
    <lineage>
        <taxon>Bacteria</taxon>
        <taxon>Pseudomonadati</taxon>
        <taxon>Pseudomonadota</taxon>
        <taxon>Gammaproteobacteria</taxon>
        <taxon>Alteromonadales</taxon>
        <taxon>Colwelliaceae</taxon>
        <taxon>Thalassotalea</taxon>
    </lineage>
</organism>
<keyword evidence="4" id="KW-0488">Methylation</keyword>
<evidence type="ECO:0000256" key="9">
    <source>
        <dbReference type="ARBA" id="ARBA00030775"/>
    </source>
</evidence>
<keyword evidence="8 10" id="KW-0472">Membrane</keyword>
<evidence type="ECO:0000256" key="1">
    <source>
        <dbReference type="ARBA" id="ARBA00004377"/>
    </source>
</evidence>
<evidence type="ECO:0000256" key="8">
    <source>
        <dbReference type="ARBA" id="ARBA00023136"/>
    </source>
</evidence>
<comment type="caution">
    <text evidence="11">The sequence shown here is derived from an EMBL/GenBank/DDBJ whole genome shotgun (WGS) entry which is preliminary data.</text>
</comment>
<evidence type="ECO:0000313" key="11">
    <source>
        <dbReference type="EMBL" id="MBB6543473.1"/>
    </source>
</evidence>
<dbReference type="Pfam" id="PF07963">
    <property type="entry name" value="N_methyl"/>
    <property type="match status" value="1"/>
</dbReference>